<dbReference type="Gene3D" id="2.60.200.40">
    <property type="match status" value="1"/>
</dbReference>
<feature type="domain" description="DAGKc" evidence="5">
    <location>
        <begin position="1"/>
        <end position="127"/>
    </location>
</feature>
<keyword evidence="1" id="KW-0808">Transferase</keyword>
<dbReference type="EMBL" id="DSUT01000043">
    <property type="protein sequence ID" value="HGK27794.1"/>
    <property type="molecule type" value="Genomic_DNA"/>
</dbReference>
<proteinExistence type="predicted"/>
<dbReference type="GO" id="GO:0016301">
    <property type="term" value="F:kinase activity"/>
    <property type="evidence" value="ECO:0007669"/>
    <property type="project" value="UniProtKB-KW"/>
</dbReference>
<evidence type="ECO:0000256" key="4">
    <source>
        <dbReference type="ARBA" id="ARBA00022840"/>
    </source>
</evidence>
<protein>
    <submittedName>
        <fullName evidence="6">Diacylglycerol kinase family lipid kinase</fullName>
    </submittedName>
</protein>
<dbReference type="InterPro" id="IPR001206">
    <property type="entry name" value="Diacylglycerol_kinase_cat_dom"/>
</dbReference>
<dbReference type="InterPro" id="IPR005218">
    <property type="entry name" value="Diacylglycerol/lipid_kinase"/>
</dbReference>
<dbReference type="GO" id="GO:0005524">
    <property type="term" value="F:ATP binding"/>
    <property type="evidence" value="ECO:0007669"/>
    <property type="project" value="UniProtKB-KW"/>
</dbReference>
<gene>
    <name evidence="6" type="ORF">ENS41_02435</name>
</gene>
<evidence type="ECO:0000313" key="6">
    <source>
        <dbReference type="EMBL" id="HGK27794.1"/>
    </source>
</evidence>
<dbReference type="AlphaFoldDB" id="A0A7C4G9F9"/>
<organism evidence="6">
    <name type="scientific">candidate division WOR-3 bacterium</name>
    <dbReference type="NCBI Taxonomy" id="2052148"/>
    <lineage>
        <taxon>Bacteria</taxon>
        <taxon>Bacteria division WOR-3</taxon>
    </lineage>
</organism>
<evidence type="ECO:0000256" key="3">
    <source>
        <dbReference type="ARBA" id="ARBA00022777"/>
    </source>
</evidence>
<dbReference type="GO" id="GO:0008654">
    <property type="term" value="P:phospholipid biosynthetic process"/>
    <property type="evidence" value="ECO:0007669"/>
    <property type="project" value="InterPro"/>
</dbReference>
<dbReference type="SMART" id="SM00046">
    <property type="entry name" value="DAGKc"/>
    <property type="match status" value="1"/>
</dbReference>
<dbReference type="InterPro" id="IPR045540">
    <property type="entry name" value="YegS/DAGK_C"/>
</dbReference>
<evidence type="ECO:0000256" key="2">
    <source>
        <dbReference type="ARBA" id="ARBA00022741"/>
    </source>
</evidence>
<keyword evidence="4" id="KW-0067">ATP-binding</keyword>
<dbReference type="PROSITE" id="PS50146">
    <property type="entry name" value="DAGK"/>
    <property type="match status" value="1"/>
</dbReference>
<comment type="caution">
    <text evidence="6">The sequence shown here is derived from an EMBL/GenBank/DDBJ whole genome shotgun (WGS) entry which is preliminary data.</text>
</comment>
<dbReference type="NCBIfam" id="TIGR00147">
    <property type="entry name" value="YegS/Rv2252/BmrU family lipid kinase"/>
    <property type="match status" value="1"/>
</dbReference>
<dbReference type="InterPro" id="IPR017438">
    <property type="entry name" value="ATP-NAD_kinase_N"/>
</dbReference>
<dbReference type="PANTHER" id="PTHR12358">
    <property type="entry name" value="SPHINGOSINE KINASE"/>
    <property type="match status" value="1"/>
</dbReference>
<evidence type="ECO:0000259" key="5">
    <source>
        <dbReference type="PROSITE" id="PS50146"/>
    </source>
</evidence>
<dbReference type="InterPro" id="IPR016064">
    <property type="entry name" value="NAD/diacylglycerol_kinase_sf"/>
</dbReference>
<accession>A0A7C4G9F9</accession>
<sequence length="294" mass="30989">MTPLVIVNPVAGRSRGAKLRQTALAFLKSQTAGDVVETRAPGHATELASSAAAAGRETVLVVGGDGTWREAAAGLAGTPTALGLIPVGSGNDLCRTLEIPRDIRAACRVALAGNPRRLDAVRLQATGLDTIFINAAGFGFDAAVVAEATKLKRLRGLPLYLAAVMRAVRNYDCPETVVQTPEQEWRKPLLLVAAANGKFYGGGMKMAPAAEPDDGRLEICIIDAASRWRIYQCLPRFVSGTHLGLPEVTMVRSRSVVIETHAGMPVQLDGDLLDSGGATRYELTVLPGALTVRA</sequence>
<keyword evidence="2" id="KW-0547">Nucleotide-binding</keyword>
<evidence type="ECO:0000256" key="1">
    <source>
        <dbReference type="ARBA" id="ARBA00022679"/>
    </source>
</evidence>
<dbReference type="SUPFAM" id="SSF111331">
    <property type="entry name" value="NAD kinase/diacylglycerol kinase-like"/>
    <property type="match status" value="1"/>
</dbReference>
<reference evidence="6" key="1">
    <citation type="journal article" date="2020" name="mSystems">
        <title>Genome- and Community-Level Interaction Insights into Carbon Utilization and Element Cycling Functions of Hydrothermarchaeota in Hydrothermal Sediment.</title>
        <authorList>
            <person name="Zhou Z."/>
            <person name="Liu Y."/>
            <person name="Xu W."/>
            <person name="Pan J."/>
            <person name="Luo Z.H."/>
            <person name="Li M."/>
        </authorList>
    </citation>
    <scope>NUCLEOTIDE SEQUENCE [LARGE SCALE GENOMIC DNA]</scope>
    <source>
        <strain evidence="6">SpSt-488</strain>
    </source>
</reference>
<dbReference type="Pfam" id="PF00781">
    <property type="entry name" value="DAGK_cat"/>
    <property type="match status" value="1"/>
</dbReference>
<dbReference type="InterPro" id="IPR050187">
    <property type="entry name" value="Lipid_Phosphate_FormReg"/>
</dbReference>
<dbReference type="Pfam" id="PF19279">
    <property type="entry name" value="YegS_C"/>
    <property type="match status" value="1"/>
</dbReference>
<dbReference type="PANTHER" id="PTHR12358:SF54">
    <property type="entry name" value="SPHINGOSINE KINASE RELATED PROTEIN"/>
    <property type="match status" value="1"/>
</dbReference>
<keyword evidence="3 6" id="KW-0418">Kinase</keyword>
<name>A0A7C4G9F9_UNCW3</name>
<dbReference type="Gene3D" id="3.40.50.10330">
    <property type="entry name" value="Probable inorganic polyphosphate/atp-NAD kinase, domain 1"/>
    <property type="match status" value="1"/>
</dbReference>